<feature type="DNA-binding region" description="OmpR/PhoB-type" evidence="6">
    <location>
        <begin position="1"/>
        <end position="94"/>
    </location>
</feature>
<proteinExistence type="inferred from homology"/>
<organism evidence="8 9">
    <name type="scientific">Saccharothrix violaceirubra</name>
    <dbReference type="NCBI Taxonomy" id="413306"/>
    <lineage>
        <taxon>Bacteria</taxon>
        <taxon>Bacillati</taxon>
        <taxon>Actinomycetota</taxon>
        <taxon>Actinomycetes</taxon>
        <taxon>Pseudonocardiales</taxon>
        <taxon>Pseudonocardiaceae</taxon>
        <taxon>Saccharothrix</taxon>
    </lineage>
</organism>
<dbReference type="AlphaFoldDB" id="A0A7W7T2I3"/>
<feature type="repeat" description="TPR" evidence="5">
    <location>
        <begin position="697"/>
        <end position="730"/>
    </location>
</feature>
<dbReference type="Gene3D" id="1.25.40.10">
    <property type="entry name" value="Tetratricopeptide repeat domain"/>
    <property type="match status" value="2"/>
</dbReference>
<keyword evidence="2" id="KW-0805">Transcription regulation</keyword>
<dbReference type="SUPFAM" id="SSF46894">
    <property type="entry name" value="C-terminal effector domain of the bipartite response regulators"/>
    <property type="match status" value="1"/>
</dbReference>
<dbReference type="PROSITE" id="PS51755">
    <property type="entry name" value="OMPR_PHOB"/>
    <property type="match status" value="1"/>
</dbReference>
<evidence type="ECO:0000313" key="8">
    <source>
        <dbReference type="EMBL" id="MBB4965316.1"/>
    </source>
</evidence>
<dbReference type="Gene3D" id="1.10.10.10">
    <property type="entry name" value="Winged helix-like DNA-binding domain superfamily/Winged helix DNA-binding domain"/>
    <property type="match status" value="1"/>
</dbReference>
<keyword evidence="5" id="KW-0802">TPR repeat</keyword>
<dbReference type="InterPro" id="IPR001867">
    <property type="entry name" value="OmpR/PhoB-type_DNA-bd"/>
</dbReference>
<evidence type="ECO:0000256" key="6">
    <source>
        <dbReference type="PROSITE-ProRule" id="PRU01091"/>
    </source>
</evidence>
<keyword evidence="9" id="KW-1185">Reference proteome</keyword>
<sequence length="919" mass="100391">MGELRVLGAVEAWTGSGRVDLGHPRQRCVLAALVVDANQVVGADRLLDRVWGERIPQRWRETLHSYLSRLRRALDGFAHTSIARRSGGWELVVPPDTVDLHRFRRLVARGRDAADPATGVAAVEEAMALWRGEPFTGLDTDWIDSMRASLLQERWAAELERTDLALRVGRHAEILPGLAVRVREHPLDERLAAQYLVALYRNGRQADALAHYGAMRERLADELGADPGPDLRAVHRRILTADVTLTVGALSRRPVPRQLPPPPPHFVGRADESGVLTGTEAGLFALVGAGGIGKTSLALHWAHRHADRFPDGHLFVDLRGFSPAGEPLAARDALRGFVTALGVVDHDADDLDGLAALFRSLVADRRILVVLDNAATSDQVVPLLPGTGTCTVLITGRRELGSLVDRYGVRHLRLDVLSRDEARSALTGRLGRARVDAEPEPADDLIGLCGGHPLALSIVARRASTHPAIPLAEFADELRDLGLEVLDDEDPAASLPTVLSWSLRGLSAEQRAVFGWMGTAPGPDIGLPAAVALSGLSRAATRAALGSLVSASLLERRPGGRFAMHDLVRDYAATVDPESAEPALRRVVGYYLHTAHAADRLLDPHAEPIRLTPPESGVRPLPLPDHTSAMAWFDAEHADLLAAQRTAVAHGWHDIVWQLAWTLTTFHTRRGYRHDELAVWQAAVDAVAHASDPVAGVVAHRVLGTAYGRLGRYVEATSHLYEALSLAGDDLTQQALTHRHLPWIWERRGDLRRALEHARLALDLHRGLDRPVGEARALNSAGWYAAKAGDYDTADRHCRESLVLHREHGNPTGEANASDSLGYIAQQTGRHDEAVGYYTRAVDLFRALGYLYEVANTLDSLGHPYLALGRTDDARAVWQDASELYRSQRRDGDADRVRRQLEALDALRRPGRAASSEDD</sequence>
<evidence type="ECO:0000256" key="2">
    <source>
        <dbReference type="ARBA" id="ARBA00023015"/>
    </source>
</evidence>
<evidence type="ECO:0000259" key="7">
    <source>
        <dbReference type="PROSITE" id="PS51755"/>
    </source>
</evidence>
<dbReference type="Pfam" id="PF00486">
    <property type="entry name" value="Trans_reg_C"/>
    <property type="match status" value="1"/>
</dbReference>
<protein>
    <submittedName>
        <fullName evidence="8">DNA-binding SARP family transcriptional activator/tetratricopeptide (TPR) repeat protein</fullName>
    </submittedName>
</protein>
<feature type="domain" description="OmpR/PhoB-type" evidence="7">
    <location>
        <begin position="1"/>
        <end position="94"/>
    </location>
</feature>
<evidence type="ECO:0000256" key="5">
    <source>
        <dbReference type="PROSITE-ProRule" id="PRU00339"/>
    </source>
</evidence>
<keyword evidence="3 6" id="KW-0238">DNA-binding</keyword>
<dbReference type="SMART" id="SM01043">
    <property type="entry name" value="BTAD"/>
    <property type="match status" value="1"/>
</dbReference>
<evidence type="ECO:0000256" key="1">
    <source>
        <dbReference type="ARBA" id="ARBA00005820"/>
    </source>
</evidence>
<dbReference type="Gene3D" id="3.40.50.300">
    <property type="entry name" value="P-loop containing nucleotide triphosphate hydrolases"/>
    <property type="match status" value="1"/>
</dbReference>
<comment type="caution">
    <text evidence="8">The sequence shown here is derived from an EMBL/GenBank/DDBJ whole genome shotgun (WGS) entry which is preliminary data.</text>
</comment>
<dbReference type="CDD" id="cd15831">
    <property type="entry name" value="BTAD"/>
    <property type="match status" value="1"/>
</dbReference>
<comment type="similarity">
    <text evidence="1">Belongs to the AfsR/DnrI/RedD regulatory family.</text>
</comment>
<accession>A0A7W7T2I3</accession>
<reference evidence="8 9" key="1">
    <citation type="submission" date="2020-08" db="EMBL/GenBank/DDBJ databases">
        <title>Sequencing the genomes of 1000 actinobacteria strains.</title>
        <authorList>
            <person name="Klenk H.-P."/>
        </authorList>
    </citation>
    <scope>NUCLEOTIDE SEQUENCE [LARGE SCALE GENOMIC DNA]</scope>
    <source>
        <strain evidence="8 9">DSM 45084</strain>
    </source>
</reference>
<dbReference type="InterPro" id="IPR051677">
    <property type="entry name" value="AfsR-DnrI-RedD_regulator"/>
</dbReference>
<evidence type="ECO:0000256" key="4">
    <source>
        <dbReference type="ARBA" id="ARBA00023163"/>
    </source>
</evidence>
<dbReference type="GO" id="GO:0003677">
    <property type="term" value="F:DNA binding"/>
    <property type="evidence" value="ECO:0007669"/>
    <property type="project" value="UniProtKB-UniRule"/>
</dbReference>
<dbReference type="PRINTS" id="PR00364">
    <property type="entry name" value="DISEASERSIST"/>
</dbReference>
<dbReference type="SMART" id="SM00862">
    <property type="entry name" value="Trans_reg_C"/>
    <property type="match status" value="1"/>
</dbReference>
<keyword evidence="4" id="KW-0804">Transcription</keyword>
<dbReference type="InterPro" id="IPR027417">
    <property type="entry name" value="P-loop_NTPase"/>
</dbReference>
<dbReference type="RefSeq" id="WP_184668808.1">
    <property type="nucleotide sequence ID" value="NZ_BAABAI010000045.1"/>
</dbReference>
<dbReference type="InterPro" id="IPR036388">
    <property type="entry name" value="WH-like_DNA-bd_sf"/>
</dbReference>
<dbReference type="GO" id="GO:0006355">
    <property type="term" value="P:regulation of DNA-templated transcription"/>
    <property type="evidence" value="ECO:0007669"/>
    <property type="project" value="InterPro"/>
</dbReference>
<dbReference type="EMBL" id="JACHJS010000001">
    <property type="protein sequence ID" value="MBB4965316.1"/>
    <property type="molecule type" value="Genomic_DNA"/>
</dbReference>
<dbReference type="SMART" id="SM00028">
    <property type="entry name" value="TPR"/>
    <property type="match status" value="5"/>
</dbReference>
<dbReference type="SUPFAM" id="SSF48452">
    <property type="entry name" value="TPR-like"/>
    <property type="match status" value="3"/>
</dbReference>
<dbReference type="PANTHER" id="PTHR35807">
    <property type="entry name" value="TRANSCRIPTIONAL REGULATOR REDD-RELATED"/>
    <property type="match status" value="1"/>
</dbReference>
<dbReference type="SUPFAM" id="SSF52540">
    <property type="entry name" value="P-loop containing nucleoside triphosphate hydrolases"/>
    <property type="match status" value="1"/>
</dbReference>
<dbReference type="InterPro" id="IPR011990">
    <property type="entry name" value="TPR-like_helical_dom_sf"/>
</dbReference>
<dbReference type="GO" id="GO:0043531">
    <property type="term" value="F:ADP binding"/>
    <property type="evidence" value="ECO:0007669"/>
    <property type="project" value="InterPro"/>
</dbReference>
<evidence type="ECO:0000256" key="3">
    <source>
        <dbReference type="ARBA" id="ARBA00023125"/>
    </source>
</evidence>
<dbReference type="InterPro" id="IPR019734">
    <property type="entry name" value="TPR_rpt"/>
</dbReference>
<dbReference type="PROSITE" id="PS50005">
    <property type="entry name" value="TPR"/>
    <property type="match status" value="1"/>
</dbReference>
<dbReference type="PANTHER" id="PTHR35807:SF1">
    <property type="entry name" value="TRANSCRIPTIONAL REGULATOR REDD"/>
    <property type="match status" value="1"/>
</dbReference>
<name>A0A7W7T2I3_9PSEU</name>
<dbReference type="Pfam" id="PF13424">
    <property type="entry name" value="TPR_12"/>
    <property type="match status" value="1"/>
</dbReference>
<dbReference type="Proteomes" id="UP000542674">
    <property type="component" value="Unassembled WGS sequence"/>
</dbReference>
<evidence type="ECO:0000313" key="9">
    <source>
        <dbReference type="Proteomes" id="UP000542674"/>
    </source>
</evidence>
<dbReference type="InterPro" id="IPR005158">
    <property type="entry name" value="BTAD"/>
</dbReference>
<dbReference type="Pfam" id="PF03704">
    <property type="entry name" value="BTAD"/>
    <property type="match status" value="1"/>
</dbReference>
<dbReference type="InterPro" id="IPR016032">
    <property type="entry name" value="Sig_transdc_resp-reg_C-effctor"/>
</dbReference>
<gene>
    <name evidence="8" type="ORF">F4559_002675</name>
</gene>
<dbReference type="GO" id="GO:0000160">
    <property type="term" value="P:phosphorelay signal transduction system"/>
    <property type="evidence" value="ECO:0007669"/>
    <property type="project" value="InterPro"/>
</dbReference>